<keyword evidence="1" id="KW-0808">Transferase</keyword>
<proteinExistence type="predicted"/>
<evidence type="ECO:0000313" key="1">
    <source>
        <dbReference type="EMBL" id="SNR16581.1"/>
    </source>
</evidence>
<gene>
    <name evidence="1" type="primary">dgoK</name>
    <name evidence="1" type="ORF">TJEJU_2912</name>
</gene>
<keyword evidence="1" id="KW-0418">Kinase</keyword>
<dbReference type="AlphaFoldDB" id="A0A238UBP1"/>
<dbReference type="OrthoDB" id="256574at2"/>
<dbReference type="GO" id="GO:0008671">
    <property type="term" value="F:2-dehydro-3-deoxygalactonokinase activity"/>
    <property type="evidence" value="ECO:0007669"/>
    <property type="project" value="UniProtKB-EC"/>
</dbReference>
<name>A0A238UBP1_9FLAO</name>
<reference evidence="1 2" key="1">
    <citation type="submission" date="2017-07" db="EMBL/GenBank/DDBJ databases">
        <authorList>
            <person name="Sun Z.S."/>
            <person name="Albrecht U."/>
            <person name="Echele G."/>
            <person name="Lee C.C."/>
        </authorList>
    </citation>
    <scope>NUCLEOTIDE SEQUENCE [LARGE SCALE GENOMIC DNA]</scope>
    <source>
        <strain evidence="2">type strain: KCTC 22618</strain>
    </source>
</reference>
<organism evidence="1 2">
    <name type="scientific">Tenacibaculum jejuense</name>
    <dbReference type="NCBI Taxonomy" id="584609"/>
    <lineage>
        <taxon>Bacteria</taxon>
        <taxon>Pseudomonadati</taxon>
        <taxon>Bacteroidota</taxon>
        <taxon>Flavobacteriia</taxon>
        <taxon>Flavobacteriales</taxon>
        <taxon>Flavobacteriaceae</taxon>
        <taxon>Tenacibaculum</taxon>
    </lineage>
</organism>
<dbReference type="Pfam" id="PF05035">
    <property type="entry name" value="DGOK"/>
    <property type="match status" value="1"/>
</dbReference>
<dbReference type="Proteomes" id="UP000215214">
    <property type="component" value="Chromosome TJEJU"/>
</dbReference>
<dbReference type="RefSeq" id="WP_095073238.1">
    <property type="nucleotide sequence ID" value="NZ_LT899436.1"/>
</dbReference>
<keyword evidence="2" id="KW-1185">Reference proteome</keyword>
<dbReference type="Gene3D" id="3.30.420.310">
    <property type="entry name" value="2-keto-3-deoxy-galactonokinase, C-terminal domain"/>
    <property type="match status" value="1"/>
</dbReference>
<dbReference type="EC" id="2.7.1.58" evidence="1"/>
<accession>A0A238UBP1</accession>
<dbReference type="GO" id="GO:0034194">
    <property type="term" value="P:D-galactonate catabolic process"/>
    <property type="evidence" value="ECO:0007669"/>
    <property type="project" value="InterPro"/>
</dbReference>
<dbReference type="KEGG" id="tje:TJEJU_2912"/>
<protein>
    <submittedName>
        <fullName evidence="1">2-dehydro-3-deoxygalactonokinase</fullName>
        <ecNumber evidence="1">2.7.1.58</ecNumber>
    </submittedName>
</protein>
<sequence>MKSKYFISCDWGTTNFRLRVIETETLSVIEERTSNLGIRDLYESFKTSSTVTQIDFFSEHLKEEILKLSQKYQNEIIVVAGMASSNIGMKNLPYADFPFHSNGSNLNAEFLETTNGLKIILISGVKNNSGMMRGEEIQAIGLSEYLVHVENGILLLPGTHSKHISFSNQLYTDLKNFMTGELFEVISSTSILANSVIKSPWNSERKQAFKNGISVGIKNELASNLFSVRVNDVLENKNKKDNYYYLSGMLIGDELRYLQHTDTKIFLAASNPIFEMYRTALETIMPKNQLVLLDDLALKNALLIGQKKILTLHDTK</sequence>
<dbReference type="InterPro" id="IPR042258">
    <property type="entry name" value="DGOK_N"/>
</dbReference>
<dbReference type="Gene3D" id="3.30.420.300">
    <property type="entry name" value="2-keto-3-deoxy-galactonokinase, substrate binding domain"/>
    <property type="match status" value="1"/>
</dbReference>
<dbReference type="EMBL" id="LT899436">
    <property type="protein sequence ID" value="SNR16581.1"/>
    <property type="molecule type" value="Genomic_DNA"/>
</dbReference>
<evidence type="ECO:0000313" key="2">
    <source>
        <dbReference type="Proteomes" id="UP000215214"/>
    </source>
</evidence>
<dbReference type="InterPro" id="IPR042257">
    <property type="entry name" value="DGOK_C"/>
</dbReference>
<dbReference type="InterPro" id="IPR007729">
    <property type="entry name" value="DGOK"/>
</dbReference>